<accession>A0A7T6VLJ6</accession>
<dbReference type="AlphaFoldDB" id="A0A7T6VLJ6"/>
<evidence type="ECO:0000256" key="1">
    <source>
        <dbReference type="SAM" id="MobiDB-lite"/>
    </source>
</evidence>
<dbReference type="Proteomes" id="UP000596205">
    <property type="component" value="Chromosome 2"/>
</dbReference>
<gene>
    <name evidence="2" type="ORF">JFN94_20115</name>
</gene>
<dbReference type="RefSeq" id="WP_124830342.1">
    <property type="nucleotide sequence ID" value="NZ_CADETU010000033.1"/>
</dbReference>
<dbReference type="EMBL" id="CP066770">
    <property type="protein sequence ID" value="QQK06159.1"/>
    <property type="molecule type" value="Genomic_DNA"/>
</dbReference>
<feature type="compositionally biased region" description="Basic and acidic residues" evidence="1">
    <location>
        <begin position="35"/>
        <end position="45"/>
    </location>
</feature>
<name>A0A7T6VLJ6_9BURK</name>
<protein>
    <submittedName>
        <fullName evidence="2">Uncharacterized protein</fullName>
    </submittedName>
</protein>
<reference evidence="2 3" key="1">
    <citation type="submission" date="2020-12" db="EMBL/GenBank/DDBJ databases">
        <title>Complete genome sequence of Burkholderia anthina BJQ0011.</title>
        <authorList>
            <person name="Xu Y."/>
        </authorList>
    </citation>
    <scope>NUCLEOTIDE SEQUENCE [LARGE SCALE GENOMIC DNA]</scope>
    <source>
        <strain evidence="2 3">BJQ0011</strain>
    </source>
</reference>
<evidence type="ECO:0000313" key="3">
    <source>
        <dbReference type="Proteomes" id="UP000596205"/>
    </source>
</evidence>
<sequence>MSIRNRKARQNPDPNDRRYDHDVERAMRRLSAADLSDRLADKGKDQDEDENDAADPRRVR</sequence>
<dbReference type="KEGG" id="bann:JFN94_20115"/>
<proteinExistence type="predicted"/>
<feature type="region of interest" description="Disordered" evidence="1">
    <location>
        <begin position="1"/>
        <end position="60"/>
    </location>
</feature>
<evidence type="ECO:0000313" key="2">
    <source>
        <dbReference type="EMBL" id="QQK06159.1"/>
    </source>
</evidence>
<organism evidence="2 3">
    <name type="scientific">Burkholderia anthina</name>
    <dbReference type="NCBI Taxonomy" id="179879"/>
    <lineage>
        <taxon>Bacteria</taxon>
        <taxon>Pseudomonadati</taxon>
        <taxon>Pseudomonadota</taxon>
        <taxon>Betaproteobacteria</taxon>
        <taxon>Burkholderiales</taxon>
        <taxon>Burkholderiaceae</taxon>
        <taxon>Burkholderia</taxon>
        <taxon>Burkholderia cepacia complex</taxon>
    </lineage>
</organism>
<feature type="compositionally biased region" description="Basic and acidic residues" evidence="1">
    <location>
        <begin position="14"/>
        <end position="27"/>
    </location>
</feature>